<dbReference type="EMBL" id="SLXQ01000017">
    <property type="protein sequence ID" value="TCP45036.1"/>
    <property type="molecule type" value="Genomic_DNA"/>
</dbReference>
<evidence type="ECO:0000313" key="3">
    <source>
        <dbReference type="Proteomes" id="UP000294911"/>
    </source>
</evidence>
<comment type="caution">
    <text evidence="2">The sequence shown here is derived from an EMBL/GenBank/DDBJ whole genome shotgun (WGS) entry which is preliminary data.</text>
</comment>
<organism evidence="2 3">
    <name type="scientific">Tamaricihabitans halophyticus</name>
    <dbReference type="NCBI Taxonomy" id="1262583"/>
    <lineage>
        <taxon>Bacteria</taxon>
        <taxon>Bacillati</taxon>
        <taxon>Actinomycetota</taxon>
        <taxon>Actinomycetes</taxon>
        <taxon>Pseudonocardiales</taxon>
        <taxon>Pseudonocardiaceae</taxon>
        <taxon>Tamaricihabitans</taxon>
    </lineage>
</organism>
<evidence type="ECO:0000256" key="1">
    <source>
        <dbReference type="SAM" id="MobiDB-lite"/>
    </source>
</evidence>
<keyword evidence="3" id="KW-1185">Reference proteome</keyword>
<sequence>MSPRDVRAFWAAAGDVSKSRRRERVEFLAASMDSALAEDRHEDAVRAEREEIDRLIAEVGVGVSCRRVTRSGPFGRLRDPRSTFGAGAPGTQEAA</sequence>
<reference evidence="2 3" key="1">
    <citation type="submission" date="2019-03" db="EMBL/GenBank/DDBJ databases">
        <title>Genomic Encyclopedia of Type Strains, Phase IV (KMG-IV): sequencing the most valuable type-strain genomes for metagenomic binning, comparative biology and taxonomic classification.</title>
        <authorList>
            <person name="Goeker M."/>
        </authorList>
    </citation>
    <scope>NUCLEOTIDE SEQUENCE [LARGE SCALE GENOMIC DNA]</scope>
    <source>
        <strain evidence="2 3">DSM 45765</strain>
    </source>
</reference>
<feature type="region of interest" description="Disordered" evidence="1">
    <location>
        <begin position="72"/>
        <end position="95"/>
    </location>
</feature>
<dbReference type="AlphaFoldDB" id="A0A4V2SS12"/>
<evidence type="ECO:0000313" key="2">
    <source>
        <dbReference type="EMBL" id="TCP45036.1"/>
    </source>
</evidence>
<proteinExistence type="predicted"/>
<dbReference type="Proteomes" id="UP000294911">
    <property type="component" value="Unassembled WGS sequence"/>
</dbReference>
<name>A0A4V2SS12_9PSEU</name>
<gene>
    <name evidence="2" type="ORF">EV191_1172</name>
</gene>
<protein>
    <submittedName>
        <fullName evidence="2">Uncharacterized protein</fullName>
    </submittedName>
</protein>
<dbReference type="RefSeq" id="WP_132880147.1">
    <property type="nucleotide sequence ID" value="NZ_SLXQ01000017.1"/>
</dbReference>
<accession>A0A4V2SS12</accession>